<dbReference type="Proteomes" id="UP000094801">
    <property type="component" value="Unassembled WGS sequence"/>
</dbReference>
<keyword evidence="1" id="KW-0472">Membrane</keyword>
<keyword evidence="1" id="KW-1133">Transmembrane helix</keyword>
<reference evidence="3" key="1">
    <citation type="submission" date="2016-04" db="EMBL/GenBank/DDBJ databases">
        <title>Comparative genomics of biotechnologically important yeasts.</title>
        <authorList>
            <consortium name="DOE Joint Genome Institute"/>
            <person name="Riley R."/>
            <person name="Haridas S."/>
            <person name="Wolfe K.H."/>
            <person name="Lopes M.R."/>
            <person name="Hittinger C.T."/>
            <person name="Goker M."/>
            <person name="Salamov A."/>
            <person name="Wisecaver J."/>
            <person name="Long T.M."/>
            <person name="Aerts A.L."/>
            <person name="Barry K."/>
            <person name="Choi C."/>
            <person name="Clum A."/>
            <person name="Coughlan A.Y."/>
            <person name="Deshpande S."/>
            <person name="Douglass A.P."/>
            <person name="Hanson S.J."/>
            <person name="Klenk H.-P."/>
            <person name="Labutti K."/>
            <person name="Lapidus A."/>
            <person name="Lindquist E."/>
            <person name="Lipzen A."/>
            <person name="Meier-Kolthoff J.P."/>
            <person name="Ohm R.A."/>
            <person name="Otillar R.P."/>
            <person name="Pangilinan J."/>
            <person name="Peng Y."/>
            <person name="Rokas A."/>
            <person name="Rosa C.A."/>
            <person name="Scheuner C."/>
            <person name="Sibirny A.A."/>
            <person name="Slot J.C."/>
            <person name="Stielow J.B."/>
            <person name="Sun H."/>
            <person name="Kurtzman C.P."/>
            <person name="Blackwell M."/>
            <person name="Grigoriev I.V."/>
            <person name="Jeffries T.W."/>
        </authorList>
    </citation>
    <scope>NUCLEOTIDE SEQUENCE [LARGE SCALE GENOMIC DNA]</scope>
    <source>
        <strain evidence="3">NRRL YB-2248</strain>
    </source>
</reference>
<organism evidence="2 3">
    <name type="scientific">[Candida] arabinofermentans NRRL YB-2248</name>
    <dbReference type="NCBI Taxonomy" id="983967"/>
    <lineage>
        <taxon>Eukaryota</taxon>
        <taxon>Fungi</taxon>
        <taxon>Dikarya</taxon>
        <taxon>Ascomycota</taxon>
        <taxon>Saccharomycotina</taxon>
        <taxon>Pichiomycetes</taxon>
        <taxon>Pichiales</taxon>
        <taxon>Pichiaceae</taxon>
        <taxon>Ogataea</taxon>
        <taxon>Ogataea/Candida clade</taxon>
    </lineage>
</organism>
<dbReference type="AlphaFoldDB" id="A0A1E4SYT9"/>
<evidence type="ECO:0000256" key="1">
    <source>
        <dbReference type="SAM" id="Phobius"/>
    </source>
</evidence>
<accession>A0A1E4SYT9</accession>
<evidence type="ECO:0000313" key="2">
    <source>
        <dbReference type="EMBL" id="ODV84659.1"/>
    </source>
</evidence>
<proteinExistence type="predicted"/>
<keyword evidence="3" id="KW-1185">Reference proteome</keyword>
<feature type="transmembrane region" description="Helical" evidence="1">
    <location>
        <begin position="36"/>
        <end position="57"/>
    </location>
</feature>
<feature type="transmembrane region" description="Helical" evidence="1">
    <location>
        <begin position="110"/>
        <end position="132"/>
    </location>
</feature>
<gene>
    <name evidence="2" type="ORF">CANARDRAFT_23664</name>
</gene>
<keyword evidence="1" id="KW-0812">Transmembrane</keyword>
<sequence>MVQSNQSDDDIFNELETFKRYRRDHKSAAKPTSNEVTILVGTIILGFLSLLFAANGLQDLGLHMGKSWLFTYMGLLTTAGVGFLYYRCLPLNIETLKGKIGVAGLFLAELYRGLNMNVWNTIIFILVTSAMITSEIKLLRYSLLILVGSVAANLGEERTCLPSNSFHPTSGSETTSKLSELETEINSLTKNYLKQKRMNIELEHNLKTTLVQIKEDILNAETRISMQMNLLQFQISELESRLDVLAGSFLWGRAKLSLRAFLPQKSKDILNKVHKVLLLRFNVIRPGSLLRIIIEWATKN</sequence>
<evidence type="ECO:0000313" key="3">
    <source>
        <dbReference type="Proteomes" id="UP000094801"/>
    </source>
</evidence>
<dbReference type="EMBL" id="KV453855">
    <property type="protein sequence ID" value="ODV84659.1"/>
    <property type="molecule type" value="Genomic_DNA"/>
</dbReference>
<feature type="transmembrane region" description="Helical" evidence="1">
    <location>
        <begin position="69"/>
        <end position="89"/>
    </location>
</feature>
<name>A0A1E4SYT9_9ASCO</name>
<protein>
    <submittedName>
        <fullName evidence="2">Uncharacterized protein</fullName>
    </submittedName>
</protein>